<protein>
    <submittedName>
        <fullName evidence="8">Yipf5, putative</fullName>
    </submittedName>
</protein>
<comment type="similarity">
    <text evidence="2">Belongs to the YIP1 family.</text>
</comment>
<reference evidence="8 9" key="1">
    <citation type="journal article" date="2017" name="BMC Genomics">
        <title>Whole-genome assembly of Babesia ovata and comparative genomics between closely related pathogens.</title>
        <authorList>
            <person name="Yamagishi J."/>
            <person name="Asada M."/>
            <person name="Hakimi H."/>
            <person name="Tanaka T.Q."/>
            <person name="Sugimoto C."/>
            <person name="Kawazu S."/>
        </authorList>
    </citation>
    <scope>NUCLEOTIDE SEQUENCE [LARGE SCALE GENOMIC DNA]</scope>
    <source>
        <strain evidence="8 9">Miyake</strain>
    </source>
</reference>
<organism evidence="8 9">
    <name type="scientific">Babesia ovata</name>
    <dbReference type="NCBI Taxonomy" id="189622"/>
    <lineage>
        <taxon>Eukaryota</taxon>
        <taxon>Sar</taxon>
        <taxon>Alveolata</taxon>
        <taxon>Apicomplexa</taxon>
        <taxon>Aconoidasida</taxon>
        <taxon>Piroplasmida</taxon>
        <taxon>Babesiidae</taxon>
        <taxon>Babesia</taxon>
    </lineage>
</organism>
<evidence type="ECO:0000256" key="5">
    <source>
        <dbReference type="ARBA" id="ARBA00023136"/>
    </source>
</evidence>
<feature type="region of interest" description="Disordered" evidence="6">
    <location>
        <begin position="120"/>
        <end position="142"/>
    </location>
</feature>
<dbReference type="Proteomes" id="UP000236319">
    <property type="component" value="Unassembled WGS sequence"/>
</dbReference>
<name>A0A2H6KBN1_9APIC</name>
<evidence type="ECO:0000313" key="9">
    <source>
        <dbReference type="Proteomes" id="UP000236319"/>
    </source>
</evidence>
<feature type="compositionally biased region" description="Basic residues" evidence="6">
    <location>
        <begin position="1"/>
        <end position="15"/>
    </location>
</feature>
<keyword evidence="3 7" id="KW-0812">Transmembrane</keyword>
<feature type="transmembrane region" description="Helical" evidence="7">
    <location>
        <begin position="396"/>
        <end position="413"/>
    </location>
</feature>
<keyword evidence="5 7" id="KW-0472">Membrane</keyword>
<evidence type="ECO:0000256" key="1">
    <source>
        <dbReference type="ARBA" id="ARBA00004141"/>
    </source>
</evidence>
<dbReference type="GeneID" id="39874170"/>
<dbReference type="OrthoDB" id="440385at2759"/>
<feature type="transmembrane region" description="Helical" evidence="7">
    <location>
        <begin position="280"/>
        <end position="299"/>
    </location>
</feature>
<proteinExistence type="inferred from homology"/>
<evidence type="ECO:0000256" key="7">
    <source>
        <dbReference type="SAM" id="Phobius"/>
    </source>
</evidence>
<dbReference type="RefSeq" id="XP_028866643.1">
    <property type="nucleotide sequence ID" value="XM_029010810.1"/>
</dbReference>
<dbReference type="PANTHER" id="PTHR21236">
    <property type="entry name" value="GOLGI MEMBRANE PROTEIN YIP1"/>
    <property type="match status" value="1"/>
</dbReference>
<keyword evidence="4 7" id="KW-1133">Transmembrane helix</keyword>
<evidence type="ECO:0000256" key="6">
    <source>
        <dbReference type="SAM" id="MobiDB-lite"/>
    </source>
</evidence>
<dbReference type="EMBL" id="BDSA01000002">
    <property type="protein sequence ID" value="GBE60400.1"/>
    <property type="molecule type" value="Genomic_DNA"/>
</dbReference>
<dbReference type="AlphaFoldDB" id="A0A2H6KBN1"/>
<feature type="compositionally biased region" description="Polar residues" evidence="6">
    <location>
        <begin position="79"/>
        <end position="89"/>
    </location>
</feature>
<evidence type="ECO:0000256" key="4">
    <source>
        <dbReference type="ARBA" id="ARBA00022989"/>
    </source>
</evidence>
<feature type="transmembrane region" description="Helical" evidence="7">
    <location>
        <begin position="338"/>
        <end position="358"/>
    </location>
</feature>
<dbReference type="InterPro" id="IPR045231">
    <property type="entry name" value="Yip1/4-like"/>
</dbReference>
<feature type="compositionally biased region" description="Basic and acidic residues" evidence="6">
    <location>
        <begin position="16"/>
        <end position="32"/>
    </location>
</feature>
<dbReference type="PANTHER" id="PTHR21236:SF2">
    <property type="entry name" value="PROTEIN YIPF"/>
    <property type="match status" value="1"/>
</dbReference>
<evidence type="ECO:0000313" key="8">
    <source>
        <dbReference type="EMBL" id="GBE60400.1"/>
    </source>
</evidence>
<accession>A0A2H6KBN1</accession>
<comment type="subcellular location">
    <subcellularLocation>
        <location evidence="1">Membrane</location>
        <topology evidence="1">Multi-pass membrane protein</topology>
    </subcellularLocation>
</comment>
<feature type="transmembrane region" description="Helical" evidence="7">
    <location>
        <begin position="364"/>
        <end position="384"/>
    </location>
</feature>
<dbReference type="GO" id="GO:0006888">
    <property type="term" value="P:endoplasmic reticulum to Golgi vesicle-mediated transport"/>
    <property type="evidence" value="ECO:0007669"/>
    <property type="project" value="InterPro"/>
</dbReference>
<comment type="caution">
    <text evidence="8">The sequence shown here is derived from an EMBL/GenBank/DDBJ whole genome shotgun (WGS) entry which is preliminary data.</text>
</comment>
<dbReference type="GO" id="GO:0005802">
    <property type="term" value="C:trans-Golgi network"/>
    <property type="evidence" value="ECO:0007669"/>
    <property type="project" value="TreeGrafter"/>
</dbReference>
<gene>
    <name evidence="8" type="ORF">BOVATA_018930</name>
</gene>
<sequence length="414" mass="45852">MEAHIRNRRMHPTHSRKVEEPPTKSNDDDKLHKPVKPMTFAQNAPPPAFGSTQGPPTDASYNPGSSTVAAPQDQRPRHTLSQSVPHNLPSLNIFNQSEQAEAAQRQRDLHGYLNGDVERYSIRDSDDGGAQSNSTMSIGSHGSDAKVEPFYAASVPNPYHSSSVQPPWSTMGMFALFSVHGVTEPSESGVKPEISGQMDGNRGTTQHAPQFPTGQFFGWQGNFTEQMKQLGGFYMANAQETDEIEDPPLLEELGIDLEDIMRHINCVLLFKSCGNGELQYGDFTGPLMILLLFGLSMLVSCNLNFSLVYAIEVLGTGCMYLLFNMLSQDVYVDMAKTAIILGYSLLPICLAPIIWIFSRFAKPVAVILVYLCVAWSTSTASRLFTEELNMGSRKFLVIYPTMIYYLFFAHVAMN</sequence>
<evidence type="ECO:0000256" key="3">
    <source>
        <dbReference type="ARBA" id="ARBA00022692"/>
    </source>
</evidence>
<dbReference type="GO" id="GO:0016020">
    <property type="term" value="C:membrane"/>
    <property type="evidence" value="ECO:0007669"/>
    <property type="project" value="UniProtKB-SubCell"/>
</dbReference>
<dbReference type="GO" id="GO:0048280">
    <property type="term" value="P:vesicle fusion with Golgi apparatus"/>
    <property type="evidence" value="ECO:0007669"/>
    <property type="project" value="TreeGrafter"/>
</dbReference>
<feature type="compositionally biased region" description="Polar residues" evidence="6">
    <location>
        <begin position="130"/>
        <end position="140"/>
    </location>
</feature>
<feature type="compositionally biased region" description="Polar residues" evidence="6">
    <location>
        <begin position="50"/>
        <end position="69"/>
    </location>
</feature>
<keyword evidence="9" id="KW-1185">Reference proteome</keyword>
<feature type="transmembrane region" description="Helical" evidence="7">
    <location>
        <begin position="305"/>
        <end position="326"/>
    </location>
</feature>
<feature type="region of interest" description="Disordered" evidence="6">
    <location>
        <begin position="1"/>
        <end position="89"/>
    </location>
</feature>
<evidence type="ECO:0000256" key="2">
    <source>
        <dbReference type="ARBA" id="ARBA00010596"/>
    </source>
</evidence>
<dbReference type="VEuPathDB" id="PiroplasmaDB:BOVATA_018930"/>